<evidence type="ECO:0000313" key="5">
    <source>
        <dbReference type="Proteomes" id="UP000517916"/>
    </source>
</evidence>
<organism evidence="4 5">
    <name type="scientific">Kutzneria viridogrisea</name>
    <dbReference type="NCBI Taxonomy" id="47990"/>
    <lineage>
        <taxon>Bacteria</taxon>
        <taxon>Bacillati</taxon>
        <taxon>Actinomycetota</taxon>
        <taxon>Actinomycetes</taxon>
        <taxon>Pseudonocardiales</taxon>
        <taxon>Pseudonocardiaceae</taxon>
        <taxon>Kutzneria</taxon>
    </lineage>
</organism>
<dbReference type="Proteomes" id="UP000517916">
    <property type="component" value="Unassembled WGS sequence"/>
</dbReference>
<dbReference type="InterPro" id="IPR036188">
    <property type="entry name" value="FAD/NAD-bd_sf"/>
</dbReference>
<dbReference type="PRINTS" id="PR00757">
    <property type="entry name" value="AMINEOXDASEF"/>
</dbReference>
<dbReference type="PANTHER" id="PTHR42923">
    <property type="entry name" value="PROTOPORPHYRINOGEN OXIDASE"/>
    <property type="match status" value="1"/>
</dbReference>
<keyword evidence="2" id="KW-0560">Oxidoreductase</keyword>
<evidence type="ECO:0000256" key="1">
    <source>
        <dbReference type="ARBA" id="ARBA00001974"/>
    </source>
</evidence>
<comment type="caution">
    <text evidence="4">The sequence shown here is derived from an EMBL/GenBank/DDBJ whole genome shotgun (WGS) entry which is preliminary data.</text>
</comment>
<dbReference type="InterPro" id="IPR050464">
    <property type="entry name" value="Zeta_carotene_desat/Oxidored"/>
</dbReference>
<dbReference type="RefSeq" id="WP_025357494.1">
    <property type="nucleotide sequence ID" value="NZ_BAAABQ010000070.1"/>
</dbReference>
<name>A0ABR6BUS5_9PSEU</name>
<protein>
    <submittedName>
        <fullName evidence="4">Squalene-associated FAD-dependent desaturase</fullName>
    </submittedName>
</protein>
<proteinExistence type="predicted"/>
<dbReference type="EMBL" id="JACJID010000007">
    <property type="protein sequence ID" value="MBA8930672.1"/>
    <property type="molecule type" value="Genomic_DNA"/>
</dbReference>
<dbReference type="NCBIfam" id="TIGR03467">
    <property type="entry name" value="HpnE"/>
    <property type="match status" value="1"/>
</dbReference>
<dbReference type="SUPFAM" id="SSF51905">
    <property type="entry name" value="FAD/NAD(P)-binding domain"/>
    <property type="match status" value="1"/>
</dbReference>
<dbReference type="PANTHER" id="PTHR42923:SF47">
    <property type="entry name" value="BLR3003 PROTEIN"/>
    <property type="match status" value="1"/>
</dbReference>
<feature type="domain" description="Amine oxidase" evidence="3">
    <location>
        <begin position="12"/>
        <end position="434"/>
    </location>
</feature>
<sequence length="442" mass="47401">MTGHVAVIGGGLAGLTAACDLADEGLRVTVLEARRRLGGATFTFHLDGLEIDNGQHVVLRCYTQYLNLLRRLGSAHALEVQRQFDVPVLRPGVGRTRLRRARVPAPLHLLTALARYRALSVPQRLRAVRAAAALRGLDPAEPALDEISFGRWLDDHGQGGAPRAALWDLISVAALNCPSEHASLGLAAMVFRTALLDHAAAADIGVPTVPLDQVHVLPAERYVTARGGAVHTNCPVRAVRVDRRGFHLFLDQRRLLVDAVVVATTPIAAAAVCPSEANLIPADLHRLGSSPIVNVHVVFSEPVTDLRFAAAVSSPVQWLFDRSGPAGLEHGQYLAVSLSAAQRWISAPVSRLREVFLPALGTLLPAAARTSVTRFFVTRHRRATFQQRPGTARLRPEPATSVPGLVLAGAWTATGWPDTMEGAVRSGHEAAGLVRRHLGGDR</sequence>
<dbReference type="InterPro" id="IPR001613">
    <property type="entry name" value="Flavin_amine_oxidase"/>
</dbReference>
<accession>A0ABR6BUS5</accession>
<dbReference type="InterPro" id="IPR017830">
    <property type="entry name" value="SQase_HpnE"/>
</dbReference>
<dbReference type="Gene3D" id="3.50.50.60">
    <property type="entry name" value="FAD/NAD(P)-binding domain"/>
    <property type="match status" value="1"/>
</dbReference>
<gene>
    <name evidence="4" type="ORF">BC739_007919</name>
</gene>
<reference evidence="4 5" key="1">
    <citation type="submission" date="2020-08" db="EMBL/GenBank/DDBJ databases">
        <title>Genomic Encyclopedia of Archaeal and Bacterial Type Strains, Phase II (KMG-II): from individual species to whole genera.</title>
        <authorList>
            <person name="Goeker M."/>
        </authorList>
    </citation>
    <scope>NUCLEOTIDE SEQUENCE [LARGE SCALE GENOMIC DNA]</scope>
    <source>
        <strain evidence="4 5">DSM 43850</strain>
    </source>
</reference>
<evidence type="ECO:0000259" key="3">
    <source>
        <dbReference type="Pfam" id="PF01593"/>
    </source>
</evidence>
<dbReference type="InterPro" id="IPR002937">
    <property type="entry name" value="Amino_oxidase"/>
</dbReference>
<keyword evidence="5" id="KW-1185">Reference proteome</keyword>
<evidence type="ECO:0000256" key="2">
    <source>
        <dbReference type="ARBA" id="ARBA00023002"/>
    </source>
</evidence>
<evidence type="ECO:0000313" key="4">
    <source>
        <dbReference type="EMBL" id="MBA8930672.1"/>
    </source>
</evidence>
<comment type="cofactor">
    <cofactor evidence="1">
        <name>FAD</name>
        <dbReference type="ChEBI" id="CHEBI:57692"/>
    </cofactor>
</comment>
<dbReference type="Pfam" id="PF01593">
    <property type="entry name" value="Amino_oxidase"/>
    <property type="match status" value="1"/>
</dbReference>